<dbReference type="SUPFAM" id="SSF51735">
    <property type="entry name" value="NAD(P)-binding Rossmann-fold domains"/>
    <property type="match status" value="1"/>
</dbReference>
<dbReference type="AlphaFoldDB" id="A0A841C1S6"/>
<dbReference type="PANTHER" id="PTHR43180:SF33">
    <property type="entry name" value="15-HYDROXYPROSTAGLANDIN DEHYDROGENASE [NAD(+)]-LIKE"/>
    <property type="match status" value="1"/>
</dbReference>
<keyword evidence="2" id="KW-0560">Oxidoreductase</keyword>
<evidence type="ECO:0000313" key="3">
    <source>
        <dbReference type="EMBL" id="MBB5873826.1"/>
    </source>
</evidence>
<protein>
    <submittedName>
        <fullName evidence="3">NAD(P)-dependent dehydrogenase (Short-subunit alcohol dehydrogenase family)</fullName>
    </submittedName>
</protein>
<comment type="similarity">
    <text evidence="1">Belongs to the short-chain dehydrogenases/reductases (SDR) family.</text>
</comment>
<name>A0A841C1S6_9ACTN</name>
<dbReference type="PANTHER" id="PTHR43180">
    <property type="entry name" value="3-OXOACYL-(ACYL-CARRIER-PROTEIN) REDUCTASE (AFU_ORTHOLOGUE AFUA_6G11210)"/>
    <property type="match status" value="1"/>
</dbReference>
<dbReference type="CDD" id="cd05233">
    <property type="entry name" value="SDR_c"/>
    <property type="match status" value="1"/>
</dbReference>
<dbReference type="EMBL" id="JACHMN010000003">
    <property type="protein sequence ID" value="MBB5873826.1"/>
    <property type="molecule type" value="Genomic_DNA"/>
</dbReference>
<evidence type="ECO:0000256" key="2">
    <source>
        <dbReference type="ARBA" id="ARBA00023002"/>
    </source>
</evidence>
<dbReference type="InterPro" id="IPR002347">
    <property type="entry name" value="SDR_fam"/>
</dbReference>
<dbReference type="Pfam" id="PF00106">
    <property type="entry name" value="adh_short"/>
    <property type="match status" value="1"/>
</dbReference>
<dbReference type="PRINTS" id="PR00081">
    <property type="entry name" value="GDHRDH"/>
</dbReference>
<dbReference type="Proteomes" id="UP000587527">
    <property type="component" value="Unassembled WGS sequence"/>
</dbReference>
<accession>A0A841C1S6</accession>
<proteinExistence type="inferred from homology"/>
<dbReference type="GO" id="GO:0016491">
    <property type="term" value="F:oxidoreductase activity"/>
    <property type="evidence" value="ECO:0007669"/>
    <property type="project" value="UniProtKB-KW"/>
</dbReference>
<reference evidence="3 4" key="1">
    <citation type="submission" date="2020-08" db="EMBL/GenBank/DDBJ databases">
        <title>Sequencing the genomes of 1000 actinobacteria strains.</title>
        <authorList>
            <person name="Klenk H.-P."/>
        </authorList>
    </citation>
    <scope>NUCLEOTIDE SEQUENCE [LARGE SCALE GENOMIC DNA]</scope>
    <source>
        <strain evidence="3 4">DSM 45362</strain>
    </source>
</reference>
<dbReference type="Gene3D" id="3.40.50.720">
    <property type="entry name" value="NAD(P)-binding Rossmann-like Domain"/>
    <property type="match status" value="1"/>
</dbReference>
<evidence type="ECO:0000256" key="1">
    <source>
        <dbReference type="ARBA" id="ARBA00006484"/>
    </source>
</evidence>
<gene>
    <name evidence="3" type="ORF">F4553_007260</name>
</gene>
<organism evidence="3 4">
    <name type="scientific">Allocatelliglobosispora scoriae</name>
    <dbReference type="NCBI Taxonomy" id="643052"/>
    <lineage>
        <taxon>Bacteria</taxon>
        <taxon>Bacillati</taxon>
        <taxon>Actinomycetota</taxon>
        <taxon>Actinomycetes</taxon>
        <taxon>Micromonosporales</taxon>
        <taxon>Micromonosporaceae</taxon>
        <taxon>Allocatelliglobosispora</taxon>
    </lineage>
</organism>
<dbReference type="RefSeq" id="WP_184845438.1">
    <property type="nucleotide sequence ID" value="NZ_JACHMN010000003.1"/>
</dbReference>
<dbReference type="InterPro" id="IPR036291">
    <property type="entry name" value="NAD(P)-bd_dom_sf"/>
</dbReference>
<sequence>MNRVAVVTGGAGAIGAAISRRLSSRGYTVVVADLNGDAARALADEIGGTAVTSDASDFEQNRALFAHAVERHGRLDLAALTVGINSGQPAHTPLDPVGYRRTVAVNVDSVVFGIEAATPALMAGGGAIVVACSLAALAPEQSNPVYTLTKSAVLGYVRAMAIPLSQHGITINAICPAFVDTPMLGTTRHFLEDQQFPLLTPDDIAATVDSAAHGGRSGEAWALVAGQPPTRYDFPAIPPTLNRDGTPAMLVIPAPAPRVASTS</sequence>
<comment type="caution">
    <text evidence="3">The sequence shown here is derived from an EMBL/GenBank/DDBJ whole genome shotgun (WGS) entry which is preliminary data.</text>
</comment>
<keyword evidence="4" id="KW-1185">Reference proteome</keyword>
<evidence type="ECO:0000313" key="4">
    <source>
        <dbReference type="Proteomes" id="UP000587527"/>
    </source>
</evidence>